<evidence type="ECO:0000256" key="1">
    <source>
        <dbReference type="ARBA" id="ARBA00004477"/>
    </source>
</evidence>
<keyword evidence="10" id="KW-0012">Acyltransferase</keyword>
<sequence length="330" mass="39442">MEGIFSFFQFSKWSFYRYGILISPIQWIYFISTDPWWKWPNLAMVLLSNISIFIVFIFEKLLSWKWLTNRCALILYATLFSLHIFIPAAVTWRLQGNPVYSVLALSVYVVLFLKLISYTHTNYWYRTAEGMNERRLHENLYYFVFAPTLCYESKFPRSRGRRKTFMLKRTAEVCFLFIGLTLIIIALCQQWVAPLLRNSVEPFATMNLSLCIERVLKLAIPNHVIWLIFFYTIFHSLLNLIAEIMEFADRQFYLDFWNAETLTVFWKTWNIPVHRWALRHIYRPMTSNGFSKMSAACAVFFVSAFFHEYLVSSKLFFAVFTFLQMKRLAY</sequence>
<evidence type="ECO:0000256" key="11">
    <source>
        <dbReference type="PIRSR" id="PIRSR000439-1"/>
    </source>
</evidence>
<evidence type="ECO:0000256" key="7">
    <source>
        <dbReference type="ARBA" id="ARBA00022824"/>
    </source>
</evidence>
<comment type="pathway">
    <text evidence="2">Lipid metabolism.</text>
</comment>
<evidence type="ECO:0000313" key="14">
    <source>
        <dbReference type="Proteomes" id="UP000271098"/>
    </source>
</evidence>
<dbReference type="PIRSF" id="PIRSF000439">
    <property type="entry name" value="Oat_ACAT_DAG_ARE"/>
    <property type="match status" value="1"/>
</dbReference>
<name>A0A183E2E6_9BILA</name>
<proteinExistence type="inferred from homology"/>
<evidence type="ECO:0000256" key="5">
    <source>
        <dbReference type="ARBA" id="ARBA00022679"/>
    </source>
</evidence>
<keyword evidence="6 12" id="KW-0812">Transmembrane</keyword>
<keyword evidence="14" id="KW-1185">Reference proteome</keyword>
<comment type="similarity">
    <text evidence="3">Belongs to the membrane-bound acyltransferase family. Sterol o-acyltransferase subfamily.</text>
</comment>
<feature type="transmembrane region" description="Helical" evidence="12">
    <location>
        <begin position="295"/>
        <end position="323"/>
    </location>
</feature>
<dbReference type="PANTHER" id="PTHR10408">
    <property type="entry name" value="STEROL O-ACYLTRANSFERASE"/>
    <property type="match status" value="1"/>
</dbReference>
<evidence type="ECO:0000256" key="8">
    <source>
        <dbReference type="ARBA" id="ARBA00022989"/>
    </source>
</evidence>
<feature type="transmembrane region" description="Helical" evidence="12">
    <location>
        <begin position="98"/>
        <end position="116"/>
    </location>
</feature>
<dbReference type="PANTHER" id="PTHR10408:SF7">
    <property type="entry name" value="DIACYLGLYCEROL O-ACYLTRANSFERASE 1"/>
    <property type="match status" value="1"/>
</dbReference>
<dbReference type="GO" id="GO:0019432">
    <property type="term" value="P:triglyceride biosynthetic process"/>
    <property type="evidence" value="ECO:0007669"/>
    <property type="project" value="TreeGrafter"/>
</dbReference>
<dbReference type="WBParaSite" id="GPUH_0001515701-mRNA-1">
    <property type="protein sequence ID" value="GPUH_0001515701-mRNA-1"/>
    <property type="gene ID" value="GPUH_0001515701"/>
</dbReference>
<protein>
    <recommendedName>
        <fullName evidence="4">diacylglycerol O-acyltransferase</fullName>
        <ecNumber evidence="4">2.3.1.20</ecNumber>
    </recommendedName>
</protein>
<feature type="transmembrane region" description="Helical" evidence="12">
    <location>
        <begin position="15"/>
        <end position="33"/>
    </location>
</feature>
<evidence type="ECO:0000256" key="9">
    <source>
        <dbReference type="ARBA" id="ARBA00023136"/>
    </source>
</evidence>
<evidence type="ECO:0000256" key="4">
    <source>
        <dbReference type="ARBA" id="ARBA00013244"/>
    </source>
</evidence>
<dbReference type="Proteomes" id="UP000271098">
    <property type="component" value="Unassembled WGS sequence"/>
</dbReference>
<gene>
    <name evidence="13" type="ORF">GPUH_LOCUS15136</name>
</gene>
<evidence type="ECO:0000256" key="2">
    <source>
        <dbReference type="ARBA" id="ARBA00005189"/>
    </source>
</evidence>
<evidence type="ECO:0000313" key="13">
    <source>
        <dbReference type="EMBL" id="VDN25434.1"/>
    </source>
</evidence>
<comment type="subcellular location">
    <subcellularLocation>
        <location evidence="1">Endoplasmic reticulum membrane</location>
        <topology evidence="1">Multi-pass membrane protein</topology>
    </subcellularLocation>
</comment>
<feature type="active site" evidence="11">
    <location>
        <position position="307"/>
    </location>
</feature>
<feature type="transmembrane region" description="Helical" evidence="12">
    <location>
        <begin position="71"/>
        <end position="92"/>
    </location>
</feature>
<evidence type="ECO:0000313" key="15">
    <source>
        <dbReference type="WBParaSite" id="GPUH_0001515701-mRNA-1"/>
    </source>
</evidence>
<evidence type="ECO:0000256" key="12">
    <source>
        <dbReference type="SAM" id="Phobius"/>
    </source>
</evidence>
<keyword evidence="5" id="KW-0808">Transferase</keyword>
<reference evidence="13 14" key="2">
    <citation type="submission" date="2018-11" db="EMBL/GenBank/DDBJ databases">
        <authorList>
            <consortium name="Pathogen Informatics"/>
        </authorList>
    </citation>
    <scope>NUCLEOTIDE SEQUENCE [LARGE SCALE GENOMIC DNA]</scope>
</reference>
<reference evidence="15" key="1">
    <citation type="submission" date="2016-06" db="UniProtKB">
        <authorList>
            <consortium name="WormBaseParasite"/>
        </authorList>
    </citation>
    <scope>IDENTIFICATION</scope>
</reference>
<dbReference type="UniPathway" id="UPA00230"/>
<dbReference type="EMBL" id="UYRT01082065">
    <property type="protein sequence ID" value="VDN25434.1"/>
    <property type="molecule type" value="Genomic_DNA"/>
</dbReference>
<evidence type="ECO:0000256" key="6">
    <source>
        <dbReference type="ARBA" id="ARBA00022692"/>
    </source>
</evidence>
<dbReference type="InterPro" id="IPR004299">
    <property type="entry name" value="MBOAT_fam"/>
</dbReference>
<dbReference type="OrthoDB" id="10039049at2759"/>
<dbReference type="GO" id="GO:0005789">
    <property type="term" value="C:endoplasmic reticulum membrane"/>
    <property type="evidence" value="ECO:0007669"/>
    <property type="project" value="UniProtKB-SubCell"/>
</dbReference>
<dbReference type="EC" id="2.3.1.20" evidence="4"/>
<keyword evidence="9 12" id="KW-0472">Membrane</keyword>
<feature type="transmembrane region" description="Helical" evidence="12">
    <location>
        <begin position="224"/>
        <end position="242"/>
    </location>
</feature>
<feature type="transmembrane region" description="Helical" evidence="12">
    <location>
        <begin position="39"/>
        <end position="59"/>
    </location>
</feature>
<keyword evidence="8 12" id="KW-1133">Transmembrane helix</keyword>
<dbReference type="InterPro" id="IPR014371">
    <property type="entry name" value="Oat_ACAT_DAG_ARE"/>
</dbReference>
<accession>A0A183E2E6</accession>
<feature type="transmembrane region" description="Helical" evidence="12">
    <location>
        <begin position="171"/>
        <end position="192"/>
    </location>
</feature>
<organism evidence="15">
    <name type="scientific">Gongylonema pulchrum</name>
    <dbReference type="NCBI Taxonomy" id="637853"/>
    <lineage>
        <taxon>Eukaryota</taxon>
        <taxon>Metazoa</taxon>
        <taxon>Ecdysozoa</taxon>
        <taxon>Nematoda</taxon>
        <taxon>Chromadorea</taxon>
        <taxon>Rhabditida</taxon>
        <taxon>Spirurina</taxon>
        <taxon>Spiruromorpha</taxon>
        <taxon>Spiruroidea</taxon>
        <taxon>Gongylonematidae</taxon>
        <taxon>Gongylonema</taxon>
    </lineage>
</organism>
<dbReference type="GO" id="GO:0004144">
    <property type="term" value="F:diacylglycerol O-acyltransferase activity"/>
    <property type="evidence" value="ECO:0007669"/>
    <property type="project" value="UniProtKB-EC"/>
</dbReference>
<evidence type="ECO:0000256" key="3">
    <source>
        <dbReference type="ARBA" id="ARBA00009010"/>
    </source>
</evidence>
<dbReference type="AlphaFoldDB" id="A0A183E2E6"/>
<dbReference type="Pfam" id="PF03062">
    <property type="entry name" value="MBOAT"/>
    <property type="match status" value="1"/>
</dbReference>
<keyword evidence="7" id="KW-0256">Endoplasmic reticulum</keyword>
<evidence type="ECO:0000256" key="10">
    <source>
        <dbReference type="ARBA" id="ARBA00023315"/>
    </source>
</evidence>